<accession>A0A397VGA8</accession>
<dbReference type="Proteomes" id="UP000266673">
    <property type="component" value="Unassembled WGS sequence"/>
</dbReference>
<sequence length="157" mass="17440">MPYSNSVSDNSQNYAASNLPINLELNALQFALPNFPMGNVSNSAPYTNVNLSANSNPVNQQQEALQALLSLAAKLPLVNNSEQNNQPTYVNISDIDMPFFAGGSQTTKHLHKHRREEEGDLESEVEETLEQLLEQEKESEKVKEEINENNVNKDGNP</sequence>
<evidence type="ECO:0000256" key="1">
    <source>
        <dbReference type="SAM" id="MobiDB-lite"/>
    </source>
</evidence>
<evidence type="ECO:0000313" key="3">
    <source>
        <dbReference type="Proteomes" id="UP000266673"/>
    </source>
</evidence>
<reference evidence="2 3" key="1">
    <citation type="submission" date="2018-06" db="EMBL/GenBank/DDBJ databases">
        <title>Comparative genomics reveals the genomic features of Rhizophagus irregularis, R. cerebriforme, R. diaphanum and Gigaspora rosea, and their symbiotic lifestyle signature.</title>
        <authorList>
            <person name="Morin E."/>
            <person name="San Clemente H."/>
            <person name="Chen E.C.H."/>
            <person name="De La Providencia I."/>
            <person name="Hainaut M."/>
            <person name="Kuo A."/>
            <person name="Kohler A."/>
            <person name="Murat C."/>
            <person name="Tang N."/>
            <person name="Roy S."/>
            <person name="Loubradou J."/>
            <person name="Henrissat B."/>
            <person name="Grigoriev I.V."/>
            <person name="Corradi N."/>
            <person name="Roux C."/>
            <person name="Martin F.M."/>
        </authorList>
    </citation>
    <scope>NUCLEOTIDE SEQUENCE [LARGE SCALE GENOMIC DNA]</scope>
    <source>
        <strain evidence="2 3">DAOM 194757</strain>
    </source>
</reference>
<organism evidence="2 3">
    <name type="scientific">Gigaspora rosea</name>
    <dbReference type="NCBI Taxonomy" id="44941"/>
    <lineage>
        <taxon>Eukaryota</taxon>
        <taxon>Fungi</taxon>
        <taxon>Fungi incertae sedis</taxon>
        <taxon>Mucoromycota</taxon>
        <taxon>Glomeromycotina</taxon>
        <taxon>Glomeromycetes</taxon>
        <taxon>Diversisporales</taxon>
        <taxon>Gigasporaceae</taxon>
        <taxon>Gigaspora</taxon>
    </lineage>
</organism>
<proteinExistence type="predicted"/>
<feature type="region of interest" description="Disordered" evidence="1">
    <location>
        <begin position="135"/>
        <end position="157"/>
    </location>
</feature>
<evidence type="ECO:0000313" key="2">
    <source>
        <dbReference type="EMBL" id="RIB21012.1"/>
    </source>
</evidence>
<gene>
    <name evidence="2" type="ORF">C2G38_2177808</name>
</gene>
<name>A0A397VGA8_9GLOM</name>
<feature type="compositionally biased region" description="Basic and acidic residues" evidence="1">
    <location>
        <begin position="135"/>
        <end position="146"/>
    </location>
</feature>
<keyword evidence="3" id="KW-1185">Reference proteome</keyword>
<dbReference type="AlphaFoldDB" id="A0A397VGA8"/>
<comment type="caution">
    <text evidence="2">The sequence shown here is derived from an EMBL/GenBank/DDBJ whole genome shotgun (WGS) entry which is preliminary data.</text>
</comment>
<feature type="compositionally biased region" description="Low complexity" evidence="1">
    <location>
        <begin position="148"/>
        <end position="157"/>
    </location>
</feature>
<protein>
    <submittedName>
        <fullName evidence="2">Uncharacterized protein</fullName>
    </submittedName>
</protein>
<dbReference type="EMBL" id="QKWP01000385">
    <property type="protein sequence ID" value="RIB21012.1"/>
    <property type="molecule type" value="Genomic_DNA"/>
</dbReference>